<organism evidence="1">
    <name type="scientific">Zea mays</name>
    <name type="common">Maize</name>
    <dbReference type="NCBI Taxonomy" id="4577"/>
    <lineage>
        <taxon>Eukaryota</taxon>
        <taxon>Viridiplantae</taxon>
        <taxon>Streptophyta</taxon>
        <taxon>Embryophyta</taxon>
        <taxon>Tracheophyta</taxon>
        <taxon>Spermatophyta</taxon>
        <taxon>Magnoliopsida</taxon>
        <taxon>Liliopsida</taxon>
        <taxon>Poales</taxon>
        <taxon>Poaceae</taxon>
        <taxon>PACMAD clade</taxon>
        <taxon>Panicoideae</taxon>
        <taxon>Andropogonodae</taxon>
        <taxon>Andropogoneae</taxon>
        <taxon>Tripsacinae</taxon>
        <taxon>Zea</taxon>
    </lineage>
</organism>
<sequence>MYDEEESGGLNEEEMILLNSRISFKSPNEYNGPGQDEQPPALRPRSKRQKKLSIKGLYMLEKVNDLIFKHKHKNMVYAWTDSMARF</sequence>
<gene>
    <name evidence="1" type="ORF">ZEAMMB73_Zm00001d035460</name>
</gene>
<name>A0A1D6LGG3_MAIZE</name>
<evidence type="ECO:0000313" key="1">
    <source>
        <dbReference type="EMBL" id="AQK79007.1"/>
    </source>
</evidence>
<accession>A0A1D6LGG3</accession>
<protein>
    <submittedName>
        <fullName evidence="1">Uncharacterized protein</fullName>
    </submittedName>
</protein>
<proteinExistence type="predicted"/>
<reference evidence="1" key="1">
    <citation type="submission" date="2015-12" db="EMBL/GenBank/DDBJ databases">
        <title>Update maize B73 reference genome by single molecule sequencing technologies.</title>
        <authorList>
            <consortium name="Maize Genome Sequencing Project"/>
            <person name="Ware D."/>
        </authorList>
    </citation>
    <scope>NUCLEOTIDE SEQUENCE</scope>
    <source>
        <tissue evidence="1">Seedling</tissue>
    </source>
</reference>
<dbReference type="InParanoid" id="A0A1D6LGG3"/>
<dbReference type="AlphaFoldDB" id="A0A1D6LGG3"/>
<dbReference type="PaxDb" id="4577-GRMZM2G579854_P01"/>
<dbReference type="EMBL" id="CM000782">
    <property type="protein sequence ID" value="AQK79007.1"/>
    <property type="molecule type" value="Genomic_DNA"/>
</dbReference>